<gene>
    <name evidence="1" type="ORF">DK389_23030</name>
</gene>
<evidence type="ECO:0000313" key="2">
    <source>
        <dbReference type="Proteomes" id="UP000245926"/>
    </source>
</evidence>
<name>A0A2U8WB56_9HYPH</name>
<organism evidence="1 2">
    <name type="scientific">Methylobacterium durans</name>
    <dbReference type="NCBI Taxonomy" id="2202825"/>
    <lineage>
        <taxon>Bacteria</taxon>
        <taxon>Pseudomonadati</taxon>
        <taxon>Pseudomonadota</taxon>
        <taxon>Alphaproteobacteria</taxon>
        <taxon>Hyphomicrobiales</taxon>
        <taxon>Methylobacteriaceae</taxon>
        <taxon>Methylobacterium</taxon>
    </lineage>
</organism>
<protein>
    <submittedName>
        <fullName evidence="1">Uncharacterized protein</fullName>
    </submittedName>
</protein>
<evidence type="ECO:0000313" key="1">
    <source>
        <dbReference type="EMBL" id="AWN42848.1"/>
    </source>
</evidence>
<proteinExistence type="predicted"/>
<dbReference type="EMBL" id="CP029550">
    <property type="protein sequence ID" value="AWN42848.1"/>
    <property type="molecule type" value="Genomic_DNA"/>
</dbReference>
<accession>A0A2U8WB56</accession>
<dbReference type="KEGG" id="mets:DK389_23030"/>
<reference evidence="2" key="1">
    <citation type="submission" date="2018-05" db="EMBL/GenBank/DDBJ databases">
        <title>Complete Genome Sequence of Methylobacterium sp. 17SD2-17.</title>
        <authorList>
            <person name="Srinivasan S."/>
        </authorList>
    </citation>
    <scope>NUCLEOTIDE SEQUENCE [LARGE SCALE GENOMIC DNA]</scope>
    <source>
        <strain evidence="2">17SD2-17</strain>
    </source>
</reference>
<dbReference type="OrthoDB" id="9856806at2"/>
<dbReference type="AlphaFoldDB" id="A0A2U8WB56"/>
<sequence>MQVLKSRKGYGKLLAAKLEFVRIRYEMVVGRTPFGLSGYAFLQGEADALRVRWLLPDVQLRLRDMRVVDLSITEVFGTTARAEMIAIPKWFLYSLI</sequence>
<keyword evidence="2" id="KW-1185">Reference proteome</keyword>
<dbReference type="Proteomes" id="UP000245926">
    <property type="component" value="Chromosome"/>
</dbReference>